<dbReference type="SUPFAM" id="SSF51182">
    <property type="entry name" value="RmlC-like cupins"/>
    <property type="match status" value="1"/>
</dbReference>
<feature type="binding site" evidence="12">
    <location>
        <position position="313"/>
    </location>
    <ligand>
        <name>Fe cation</name>
        <dbReference type="ChEBI" id="CHEBI:24875"/>
    </ligand>
</feature>
<feature type="active site" description="Proton acceptor" evidence="11">
    <location>
        <position position="264"/>
    </location>
</feature>
<keyword evidence="8" id="KW-0560">Oxidoreductase</keyword>
<dbReference type="EC" id="1.13.11.5" evidence="4"/>
<dbReference type="GO" id="GO:0046872">
    <property type="term" value="F:metal ion binding"/>
    <property type="evidence" value="ECO:0007669"/>
    <property type="project" value="UniProtKB-KW"/>
</dbReference>
<comment type="similarity">
    <text evidence="3">Belongs to the homogentisate dioxygenase family.</text>
</comment>
<dbReference type="GO" id="GO:0006559">
    <property type="term" value="P:L-phenylalanine catabolic process"/>
    <property type="evidence" value="ECO:0007669"/>
    <property type="project" value="UniProtKB-UniPathway"/>
</dbReference>
<protein>
    <recommendedName>
        <fullName evidence="4">homogentisate 1,2-dioxygenase</fullName>
        <ecNumber evidence="4">1.13.11.5</ecNumber>
    </recommendedName>
</protein>
<dbReference type="PANTHER" id="PTHR11056:SF0">
    <property type="entry name" value="HOMOGENTISATE 1,2-DIOXYGENASE"/>
    <property type="match status" value="1"/>
</dbReference>
<feature type="binding site" evidence="12">
    <location>
        <position position="307"/>
    </location>
    <ligand>
        <name>Fe cation</name>
        <dbReference type="ChEBI" id="CHEBI:24875"/>
    </ligand>
</feature>
<evidence type="ECO:0000256" key="11">
    <source>
        <dbReference type="PIRSR" id="PIRSR605708-1"/>
    </source>
</evidence>
<accession>A0A6B2L4R8</accession>
<dbReference type="InterPro" id="IPR014710">
    <property type="entry name" value="RmlC-like_jellyroll"/>
</dbReference>
<dbReference type="FunFam" id="2.60.120.10:FF:000034">
    <property type="entry name" value="Homogentisate 1,2-dioxygenase"/>
    <property type="match status" value="1"/>
</dbReference>
<evidence type="ECO:0000256" key="6">
    <source>
        <dbReference type="ARBA" id="ARBA00022878"/>
    </source>
</evidence>
<name>A0A6B2L4R8_9EUKA</name>
<dbReference type="InterPro" id="IPR046451">
    <property type="entry name" value="HgmA_C"/>
</dbReference>
<comment type="pathway">
    <text evidence="2">Amino-acid degradation; L-phenylalanine degradation; acetoacetate and fumarate from L-phenylalanine: step 4/6.</text>
</comment>
<comment type="cofactor">
    <cofactor evidence="1 12">
        <name>Fe cation</name>
        <dbReference type="ChEBI" id="CHEBI:24875"/>
    </cofactor>
</comment>
<dbReference type="Pfam" id="PF20510">
    <property type="entry name" value="HgmA_N"/>
    <property type="match status" value="1"/>
</dbReference>
<dbReference type="Gene3D" id="2.60.120.10">
    <property type="entry name" value="Jelly Rolls"/>
    <property type="match status" value="1"/>
</dbReference>
<sequence>MPVGQNNPQKCPFDLYCEQISGTAFTLPRSQNKRTWVYRTLPAVVHDPFTPYPMGKMVSSFDQFEPNPNQMRWRPLDIPSEPVDFLDGLTSWCGAGSPDSKAGVHIYLYTANKDMDKRAFYNADGEFLIVPQQGRLDIQTELGFLEVFPGEITVIPRGLVFSVRLPDGPSRGYICEIYESTFILPNLGPIGANGLANPRDFKYPVAAFEDVAGDYTVLCKFQGKMFQKHKNHSPFNVVAWFGNFAPYKYDLDLFCCMNSVTYDHPDPSIYCVLTAQTAVPGVAVIDFVIFPPRWEAKDHSFRPPWYHRNCMAEFMGLIRGQYEAKKDGFVPGGCTLHSVMTPHGPDAKTFELASNADISVPTKLADTMAFMFESTYHLRMTKFAQDYTDKDYYLCWQGLKNHFSESVKKQQQ</sequence>
<dbReference type="GO" id="GO:0005737">
    <property type="term" value="C:cytoplasm"/>
    <property type="evidence" value="ECO:0007669"/>
    <property type="project" value="TreeGrafter"/>
</dbReference>
<evidence type="ECO:0000256" key="7">
    <source>
        <dbReference type="ARBA" id="ARBA00022964"/>
    </source>
</evidence>
<dbReference type="EMBL" id="GIBP01002980">
    <property type="protein sequence ID" value="NDV31949.1"/>
    <property type="molecule type" value="Transcribed_RNA"/>
</dbReference>
<evidence type="ECO:0000256" key="8">
    <source>
        <dbReference type="ARBA" id="ARBA00023002"/>
    </source>
</evidence>
<keyword evidence="7" id="KW-0223">Dioxygenase</keyword>
<organism evidence="15">
    <name type="scientific">Arcella intermedia</name>
    <dbReference type="NCBI Taxonomy" id="1963864"/>
    <lineage>
        <taxon>Eukaryota</taxon>
        <taxon>Amoebozoa</taxon>
        <taxon>Tubulinea</taxon>
        <taxon>Elardia</taxon>
        <taxon>Arcellinida</taxon>
        <taxon>Sphaerothecina</taxon>
        <taxon>Arcellidae</taxon>
        <taxon>Arcella</taxon>
    </lineage>
</organism>
<dbReference type="UniPathway" id="UPA00139">
    <property type="reaction ID" value="UER00339"/>
</dbReference>
<reference evidence="15" key="1">
    <citation type="journal article" date="2020" name="J. Eukaryot. Microbiol.">
        <title>De novo Sequencing, Assembly and Annotation of the Transcriptome for the Free-Living Testate Amoeba Arcella intermedia.</title>
        <authorList>
            <person name="Ribeiro G.M."/>
            <person name="Porfirio-Sousa A.L."/>
            <person name="Maurer-Alcala X.X."/>
            <person name="Katz L.A."/>
            <person name="Lahr D.J.G."/>
        </authorList>
    </citation>
    <scope>NUCLEOTIDE SEQUENCE</scope>
</reference>
<feature type="domain" description="Homogentisate 1,2-dioxygenase N-terminal" evidence="14">
    <location>
        <begin position="1"/>
        <end position="251"/>
    </location>
</feature>
<keyword evidence="6" id="KW-0828">Tyrosine catabolism</keyword>
<evidence type="ECO:0000259" key="14">
    <source>
        <dbReference type="Pfam" id="PF20510"/>
    </source>
</evidence>
<dbReference type="AlphaFoldDB" id="A0A6B2L4R8"/>
<evidence type="ECO:0000256" key="3">
    <source>
        <dbReference type="ARBA" id="ARBA00007757"/>
    </source>
</evidence>
<feature type="binding site" evidence="12">
    <location>
        <position position="343"/>
    </location>
    <ligand>
        <name>Fe cation</name>
        <dbReference type="ChEBI" id="CHEBI:24875"/>
    </ligand>
</feature>
<keyword evidence="9 12" id="KW-0408">Iron</keyword>
<dbReference type="GO" id="GO:0004411">
    <property type="term" value="F:homogentisate 1,2-dioxygenase activity"/>
    <property type="evidence" value="ECO:0007669"/>
    <property type="project" value="UniProtKB-EC"/>
</dbReference>
<dbReference type="InterPro" id="IPR011051">
    <property type="entry name" value="RmlC_Cupin_sf"/>
</dbReference>
<evidence type="ECO:0000256" key="4">
    <source>
        <dbReference type="ARBA" id="ARBA00013127"/>
    </source>
</evidence>
<feature type="domain" description="Homogentisate 1,2-dioxygenase C-terminal" evidence="13">
    <location>
        <begin position="253"/>
        <end position="403"/>
    </location>
</feature>
<dbReference type="GO" id="GO:0006572">
    <property type="term" value="P:L-tyrosine catabolic process"/>
    <property type="evidence" value="ECO:0007669"/>
    <property type="project" value="UniProtKB-KW"/>
</dbReference>
<dbReference type="InterPro" id="IPR046452">
    <property type="entry name" value="HgmA_N"/>
</dbReference>
<proteinExistence type="inferred from homology"/>
<evidence type="ECO:0000259" key="13">
    <source>
        <dbReference type="Pfam" id="PF04209"/>
    </source>
</evidence>
<evidence type="ECO:0000256" key="5">
    <source>
        <dbReference type="ARBA" id="ARBA00022723"/>
    </source>
</evidence>
<evidence type="ECO:0000256" key="2">
    <source>
        <dbReference type="ARBA" id="ARBA00004704"/>
    </source>
</evidence>
<evidence type="ECO:0000256" key="9">
    <source>
        <dbReference type="ARBA" id="ARBA00023004"/>
    </source>
</evidence>
<evidence type="ECO:0000313" key="15">
    <source>
        <dbReference type="EMBL" id="NDV31949.1"/>
    </source>
</evidence>
<evidence type="ECO:0000256" key="10">
    <source>
        <dbReference type="ARBA" id="ARBA00023232"/>
    </source>
</evidence>
<evidence type="ECO:0000256" key="12">
    <source>
        <dbReference type="PIRSR" id="PIRSR605708-2"/>
    </source>
</evidence>
<dbReference type="InterPro" id="IPR005708">
    <property type="entry name" value="Homogentis_dOase"/>
</dbReference>
<feature type="binding site" evidence="12">
    <location>
        <position position="322"/>
    </location>
    <ligand>
        <name>homogentisate</name>
        <dbReference type="ChEBI" id="CHEBI:16169"/>
    </ligand>
</feature>
<dbReference type="Pfam" id="PF04209">
    <property type="entry name" value="HgmA_C"/>
    <property type="match status" value="1"/>
</dbReference>
<dbReference type="PANTHER" id="PTHR11056">
    <property type="entry name" value="HOMOGENTISATE 1,2-DIOXYGENASE"/>
    <property type="match status" value="1"/>
</dbReference>
<dbReference type="CDD" id="cd07000">
    <property type="entry name" value="cupin_HGO_N"/>
    <property type="match status" value="1"/>
</dbReference>
<keyword evidence="10" id="KW-0585">Phenylalanine catabolism</keyword>
<evidence type="ECO:0000256" key="1">
    <source>
        <dbReference type="ARBA" id="ARBA00001962"/>
    </source>
</evidence>
<keyword evidence="5 12" id="KW-0479">Metal-binding</keyword>
<dbReference type="NCBIfam" id="TIGR01015">
    <property type="entry name" value="hmgA"/>
    <property type="match status" value="1"/>
</dbReference>
<feature type="binding site" evidence="12">
    <location>
        <position position="343"/>
    </location>
    <ligand>
        <name>homogentisate</name>
        <dbReference type="ChEBI" id="CHEBI:16169"/>
    </ligand>
</feature>